<proteinExistence type="predicted"/>
<name>A0ABP6X8X4_9ACTN</name>
<feature type="region of interest" description="Disordered" evidence="1">
    <location>
        <begin position="62"/>
        <end position="85"/>
    </location>
</feature>
<evidence type="ECO:0000313" key="3">
    <source>
        <dbReference type="Proteomes" id="UP001500707"/>
    </source>
</evidence>
<gene>
    <name evidence="2" type="ORF">GCM10022295_52110</name>
</gene>
<organism evidence="2 3">
    <name type="scientific">Streptomyces osmaniensis</name>
    <dbReference type="NCBI Taxonomy" id="593134"/>
    <lineage>
        <taxon>Bacteria</taxon>
        <taxon>Bacillati</taxon>
        <taxon>Actinomycetota</taxon>
        <taxon>Actinomycetes</taxon>
        <taxon>Kitasatosporales</taxon>
        <taxon>Streptomycetaceae</taxon>
        <taxon>Streptomyces</taxon>
    </lineage>
</organism>
<evidence type="ECO:0000256" key="1">
    <source>
        <dbReference type="SAM" id="MobiDB-lite"/>
    </source>
</evidence>
<accession>A0ABP6X8X4</accession>
<comment type="caution">
    <text evidence="2">The sequence shown here is derived from an EMBL/GenBank/DDBJ whole genome shotgun (WGS) entry which is preliminary data.</text>
</comment>
<dbReference type="EMBL" id="BAABCE010000010">
    <property type="protein sequence ID" value="GAA3563390.1"/>
    <property type="molecule type" value="Genomic_DNA"/>
</dbReference>
<evidence type="ECO:0000313" key="2">
    <source>
        <dbReference type="EMBL" id="GAA3563390.1"/>
    </source>
</evidence>
<dbReference type="Proteomes" id="UP001500707">
    <property type="component" value="Unassembled WGS sequence"/>
</dbReference>
<protein>
    <submittedName>
        <fullName evidence="2">Uncharacterized protein</fullName>
    </submittedName>
</protein>
<sequence length="85" mass="8907">MQSPQSSFCEVREEGNAVADEPEEGADESASVVLSPVCAPSDELPLHPVAKSAEAAATAAHRTKRVMSLPPSQAVRAVPRMAVRP</sequence>
<keyword evidence="3" id="KW-1185">Reference proteome</keyword>
<feature type="region of interest" description="Disordered" evidence="1">
    <location>
        <begin position="1"/>
        <end position="30"/>
    </location>
</feature>
<reference evidence="3" key="1">
    <citation type="journal article" date="2019" name="Int. J. Syst. Evol. Microbiol.">
        <title>The Global Catalogue of Microorganisms (GCM) 10K type strain sequencing project: providing services to taxonomists for standard genome sequencing and annotation.</title>
        <authorList>
            <consortium name="The Broad Institute Genomics Platform"/>
            <consortium name="The Broad Institute Genome Sequencing Center for Infectious Disease"/>
            <person name="Wu L."/>
            <person name="Ma J."/>
        </authorList>
    </citation>
    <scope>NUCLEOTIDE SEQUENCE [LARGE SCALE GENOMIC DNA]</scope>
    <source>
        <strain evidence="3">JCM 17656</strain>
    </source>
</reference>